<accession>A0A918SAA5</accession>
<reference evidence="2" key="2">
    <citation type="submission" date="2020-09" db="EMBL/GenBank/DDBJ databases">
        <authorList>
            <person name="Sun Q."/>
            <person name="Kim S."/>
        </authorList>
    </citation>
    <scope>NUCLEOTIDE SEQUENCE</scope>
    <source>
        <strain evidence="2">KCTC 32437</strain>
    </source>
</reference>
<organism evidence="2 3">
    <name type="scientific">Devosia pacifica</name>
    <dbReference type="NCBI Taxonomy" id="1335967"/>
    <lineage>
        <taxon>Bacteria</taxon>
        <taxon>Pseudomonadati</taxon>
        <taxon>Pseudomonadota</taxon>
        <taxon>Alphaproteobacteria</taxon>
        <taxon>Hyphomicrobiales</taxon>
        <taxon>Devosiaceae</taxon>
        <taxon>Devosia</taxon>
    </lineage>
</organism>
<evidence type="ECO:0008006" key="4">
    <source>
        <dbReference type="Google" id="ProtNLM"/>
    </source>
</evidence>
<sequence length="353" mass="38403">MKILPSERLLRLALTAIACVGTLIVDVSTAHAQSASCQQLAAALSDLDRSGGYASQSRARDLGRQVQAAESRYIRDGCNDDARAGRTLSQYCRGVAQDVLRLREEFARAQQSASAGGQVARQREAILQEMARFGCGRSGGSNANLSRDRQTLFDRIFGGGEYSDGSVVEGAEAWSYGGRQTLRTVCVRVSDGFFWPISYATTQDFVMEDAQRCEAMCPNTPVELYYYNNPGEEPEQMRNIAGQPYSALPNAFAYRDRFSEETRCNTGMQTAQQEQMPSTPTQTQPIEAASAETLMSDVPLPRPRPTVRGAEAVAEAVESPAQTGTVRQVQIGDRTVRVVGPQTPYARSAAEGT</sequence>
<dbReference type="RefSeq" id="WP_189426136.1">
    <property type="nucleotide sequence ID" value="NZ_BMZE01000003.1"/>
</dbReference>
<comment type="caution">
    <text evidence="2">The sequence shown here is derived from an EMBL/GenBank/DDBJ whole genome shotgun (WGS) entry which is preliminary data.</text>
</comment>
<feature type="chain" id="PRO_5036931179" description="DUF2865 domain-containing protein" evidence="1">
    <location>
        <begin position="33"/>
        <end position="353"/>
    </location>
</feature>
<dbReference type="InterPro" id="IPR021293">
    <property type="entry name" value="DUF2865"/>
</dbReference>
<evidence type="ECO:0000313" key="2">
    <source>
        <dbReference type="EMBL" id="GHA28934.1"/>
    </source>
</evidence>
<feature type="signal peptide" evidence="1">
    <location>
        <begin position="1"/>
        <end position="32"/>
    </location>
</feature>
<dbReference type="EMBL" id="BMZE01000003">
    <property type="protein sequence ID" value="GHA28934.1"/>
    <property type="molecule type" value="Genomic_DNA"/>
</dbReference>
<evidence type="ECO:0000256" key="1">
    <source>
        <dbReference type="SAM" id="SignalP"/>
    </source>
</evidence>
<proteinExistence type="predicted"/>
<name>A0A918SAA5_9HYPH</name>
<gene>
    <name evidence="2" type="ORF">GCM10007989_25590</name>
</gene>
<reference evidence="2" key="1">
    <citation type="journal article" date="2014" name="Int. J. Syst. Evol. Microbiol.">
        <title>Complete genome sequence of Corynebacterium casei LMG S-19264T (=DSM 44701T), isolated from a smear-ripened cheese.</title>
        <authorList>
            <consortium name="US DOE Joint Genome Institute (JGI-PGF)"/>
            <person name="Walter F."/>
            <person name="Albersmeier A."/>
            <person name="Kalinowski J."/>
            <person name="Ruckert C."/>
        </authorList>
    </citation>
    <scope>NUCLEOTIDE SEQUENCE</scope>
    <source>
        <strain evidence="2">KCTC 32437</strain>
    </source>
</reference>
<keyword evidence="1" id="KW-0732">Signal</keyword>
<dbReference type="AlphaFoldDB" id="A0A918SAA5"/>
<keyword evidence="3" id="KW-1185">Reference proteome</keyword>
<evidence type="ECO:0000313" key="3">
    <source>
        <dbReference type="Proteomes" id="UP000646579"/>
    </source>
</evidence>
<dbReference type="Pfam" id="PF11064">
    <property type="entry name" value="DUF2865"/>
    <property type="match status" value="1"/>
</dbReference>
<protein>
    <recommendedName>
        <fullName evidence="4">DUF2865 domain-containing protein</fullName>
    </recommendedName>
</protein>
<dbReference type="Proteomes" id="UP000646579">
    <property type="component" value="Unassembled WGS sequence"/>
</dbReference>